<accession>A0AAW2BZQ2</accession>
<reference evidence="2 3" key="1">
    <citation type="submission" date="2024-01" db="EMBL/GenBank/DDBJ databases">
        <title>A telomere-to-telomere, gap-free genome of sweet tea (Lithocarpus litseifolius).</title>
        <authorList>
            <person name="Zhou J."/>
        </authorList>
    </citation>
    <scope>NUCLEOTIDE SEQUENCE [LARGE SCALE GENOMIC DNA]</scope>
    <source>
        <strain evidence="2">Zhou-2022a</strain>
        <tissue evidence="2">Leaf</tissue>
    </source>
</reference>
<dbReference type="EMBL" id="JAZDWU010000009">
    <property type="protein sequence ID" value="KAK9991520.1"/>
    <property type="molecule type" value="Genomic_DNA"/>
</dbReference>
<keyword evidence="3" id="KW-1185">Reference proteome</keyword>
<sequence length="66" mass="7674">MQEILMRPDLKQTYTYKERENGSTAEKPSNEQRGNKGKRLVSNGKSKWATKVRKERKKEIRPNGPA</sequence>
<name>A0AAW2BZQ2_9ROSI</name>
<proteinExistence type="predicted"/>
<feature type="compositionally biased region" description="Basic and acidic residues" evidence="1">
    <location>
        <begin position="57"/>
        <end position="66"/>
    </location>
</feature>
<evidence type="ECO:0000256" key="1">
    <source>
        <dbReference type="SAM" id="MobiDB-lite"/>
    </source>
</evidence>
<dbReference type="Proteomes" id="UP001459277">
    <property type="component" value="Unassembled WGS sequence"/>
</dbReference>
<evidence type="ECO:0000313" key="3">
    <source>
        <dbReference type="Proteomes" id="UP001459277"/>
    </source>
</evidence>
<dbReference type="AlphaFoldDB" id="A0AAW2BZQ2"/>
<comment type="caution">
    <text evidence="2">The sequence shown here is derived from an EMBL/GenBank/DDBJ whole genome shotgun (WGS) entry which is preliminary data.</text>
</comment>
<gene>
    <name evidence="2" type="ORF">SO802_026505</name>
</gene>
<feature type="region of interest" description="Disordered" evidence="1">
    <location>
        <begin position="1"/>
        <end position="66"/>
    </location>
</feature>
<organism evidence="2 3">
    <name type="scientific">Lithocarpus litseifolius</name>
    <dbReference type="NCBI Taxonomy" id="425828"/>
    <lineage>
        <taxon>Eukaryota</taxon>
        <taxon>Viridiplantae</taxon>
        <taxon>Streptophyta</taxon>
        <taxon>Embryophyta</taxon>
        <taxon>Tracheophyta</taxon>
        <taxon>Spermatophyta</taxon>
        <taxon>Magnoliopsida</taxon>
        <taxon>eudicotyledons</taxon>
        <taxon>Gunneridae</taxon>
        <taxon>Pentapetalae</taxon>
        <taxon>rosids</taxon>
        <taxon>fabids</taxon>
        <taxon>Fagales</taxon>
        <taxon>Fagaceae</taxon>
        <taxon>Lithocarpus</taxon>
    </lineage>
</organism>
<feature type="compositionally biased region" description="Basic and acidic residues" evidence="1">
    <location>
        <begin position="1"/>
        <end position="21"/>
    </location>
</feature>
<protein>
    <submittedName>
        <fullName evidence="2">Uncharacterized protein</fullName>
    </submittedName>
</protein>
<evidence type="ECO:0000313" key="2">
    <source>
        <dbReference type="EMBL" id="KAK9991520.1"/>
    </source>
</evidence>